<evidence type="ECO:0000313" key="3">
    <source>
        <dbReference type="Proteomes" id="UP000681967"/>
    </source>
</evidence>
<dbReference type="AlphaFoldDB" id="A0A8S3FNN7"/>
<comment type="caution">
    <text evidence="2">The sequence shown here is derived from an EMBL/GenBank/DDBJ whole genome shotgun (WGS) entry which is preliminary data.</text>
</comment>
<evidence type="ECO:0000256" key="1">
    <source>
        <dbReference type="SAM" id="MobiDB-lite"/>
    </source>
</evidence>
<proteinExistence type="predicted"/>
<reference evidence="2" key="1">
    <citation type="submission" date="2021-02" db="EMBL/GenBank/DDBJ databases">
        <authorList>
            <person name="Nowell W R."/>
        </authorList>
    </citation>
    <scope>NUCLEOTIDE SEQUENCE</scope>
</reference>
<protein>
    <submittedName>
        <fullName evidence="2">Uncharacterized protein</fullName>
    </submittedName>
</protein>
<dbReference type="Proteomes" id="UP000681967">
    <property type="component" value="Unassembled WGS sequence"/>
</dbReference>
<gene>
    <name evidence="2" type="ORF">BYL167_LOCUS68798</name>
</gene>
<feature type="non-terminal residue" evidence="2">
    <location>
        <position position="1"/>
    </location>
</feature>
<organism evidence="2 3">
    <name type="scientific">Rotaria magnacalcarata</name>
    <dbReference type="NCBI Taxonomy" id="392030"/>
    <lineage>
        <taxon>Eukaryota</taxon>
        <taxon>Metazoa</taxon>
        <taxon>Spiralia</taxon>
        <taxon>Gnathifera</taxon>
        <taxon>Rotifera</taxon>
        <taxon>Eurotatoria</taxon>
        <taxon>Bdelloidea</taxon>
        <taxon>Philodinida</taxon>
        <taxon>Philodinidae</taxon>
        <taxon>Rotaria</taxon>
    </lineage>
</organism>
<accession>A0A8S3FNN7</accession>
<feature type="region of interest" description="Disordered" evidence="1">
    <location>
        <begin position="1"/>
        <end position="44"/>
    </location>
</feature>
<feature type="non-terminal residue" evidence="2">
    <location>
        <position position="44"/>
    </location>
</feature>
<evidence type="ECO:0000313" key="2">
    <source>
        <dbReference type="EMBL" id="CAF5132820.1"/>
    </source>
</evidence>
<feature type="compositionally biased region" description="Basic and acidic residues" evidence="1">
    <location>
        <begin position="31"/>
        <end position="44"/>
    </location>
</feature>
<dbReference type="EMBL" id="CAJOBH010248721">
    <property type="protein sequence ID" value="CAF5132820.1"/>
    <property type="molecule type" value="Genomic_DNA"/>
</dbReference>
<sequence length="44" mass="4948">KTASSSSSSYESLLHRLPSPPKTRISQRSSIDNHRIEPIKLIDN</sequence>
<name>A0A8S3FNN7_9BILA</name>